<protein>
    <submittedName>
        <fullName evidence="1">Uncharacterized protein</fullName>
    </submittedName>
</protein>
<evidence type="ECO:0000313" key="2">
    <source>
        <dbReference type="Proteomes" id="UP000765509"/>
    </source>
</evidence>
<dbReference type="EMBL" id="AVOT02006831">
    <property type="protein sequence ID" value="MBW0482548.1"/>
    <property type="molecule type" value="Genomic_DNA"/>
</dbReference>
<evidence type="ECO:0000313" key="1">
    <source>
        <dbReference type="EMBL" id="MBW0482548.1"/>
    </source>
</evidence>
<organism evidence="1 2">
    <name type="scientific">Austropuccinia psidii MF-1</name>
    <dbReference type="NCBI Taxonomy" id="1389203"/>
    <lineage>
        <taxon>Eukaryota</taxon>
        <taxon>Fungi</taxon>
        <taxon>Dikarya</taxon>
        <taxon>Basidiomycota</taxon>
        <taxon>Pucciniomycotina</taxon>
        <taxon>Pucciniomycetes</taxon>
        <taxon>Pucciniales</taxon>
        <taxon>Sphaerophragmiaceae</taxon>
        <taxon>Austropuccinia</taxon>
    </lineage>
</organism>
<gene>
    <name evidence="1" type="ORF">O181_022263</name>
</gene>
<dbReference type="Proteomes" id="UP000765509">
    <property type="component" value="Unassembled WGS sequence"/>
</dbReference>
<accession>A0A9Q3CGH6</accession>
<keyword evidence="2" id="KW-1185">Reference proteome</keyword>
<dbReference type="AlphaFoldDB" id="A0A9Q3CGH6"/>
<sequence length="124" mass="14672">MVTNKKKDSSLEIYQLTNQEYLERLHNEFKEGKFSSKPTSKQSFILLQILRKNRPAFSIREEALGNIRCNEIELHLDLEEPYPPILKRPQYSESLETMGEIEKPVNELLDMEASEKLNIMRCWK</sequence>
<comment type="caution">
    <text evidence="1">The sequence shown here is derived from an EMBL/GenBank/DDBJ whole genome shotgun (WGS) entry which is preliminary data.</text>
</comment>
<name>A0A9Q3CGH6_9BASI</name>
<reference evidence="1" key="1">
    <citation type="submission" date="2021-03" db="EMBL/GenBank/DDBJ databases">
        <title>Draft genome sequence of rust myrtle Austropuccinia psidii MF-1, a brazilian biotype.</title>
        <authorList>
            <person name="Quecine M.C."/>
            <person name="Pachon D.M.R."/>
            <person name="Bonatelli M.L."/>
            <person name="Correr F.H."/>
            <person name="Franceschini L.M."/>
            <person name="Leite T.F."/>
            <person name="Margarido G.R.A."/>
            <person name="Almeida C.A."/>
            <person name="Ferrarezi J.A."/>
            <person name="Labate C.A."/>
        </authorList>
    </citation>
    <scope>NUCLEOTIDE SEQUENCE</scope>
    <source>
        <strain evidence="1">MF-1</strain>
    </source>
</reference>
<proteinExistence type="predicted"/>